<evidence type="ECO:0000256" key="11">
    <source>
        <dbReference type="ARBA" id="ARBA00034617"/>
    </source>
</evidence>
<dbReference type="PROSITE" id="PS51217">
    <property type="entry name" value="UVRD_HELICASE_CTER"/>
    <property type="match status" value="1"/>
</dbReference>
<evidence type="ECO:0000313" key="18">
    <source>
        <dbReference type="EMBL" id="MDA4845308.1"/>
    </source>
</evidence>
<keyword evidence="8" id="KW-0238">DNA-binding</keyword>
<dbReference type="InterPro" id="IPR014151">
    <property type="entry name" value="DNA_helicase_AddA"/>
</dbReference>
<dbReference type="InterPro" id="IPR014017">
    <property type="entry name" value="DNA_helicase_UvrD-like_C"/>
</dbReference>
<dbReference type="PROSITE" id="PS51198">
    <property type="entry name" value="UVRD_HELICASE_ATP_BIND"/>
    <property type="match status" value="1"/>
</dbReference>
<dbReference type="InterPro" id="IPR027417">
    <property type="entry name" value="P-loop_NTPase"/>
</dbReference>
<keyword evidence="4 15" id="KW-0378">Hydrolase</keyword>
<dbReference type="SUPFAM" id="SSF52540">
    <property type="entry name" value="P-loop containing nucleoside triphosphate hydrolases"/>
    <property type="match status" value="1"/>
</dbReference>
<dbReference type="NCBIfam" id="TIGR02784">
    <property type="entry name" value="addA_alphas"/>
    <property type="match status" value="1"/>
</dbReference>
<keyword evidence="19" id="KW-1185">Reference proteome</keyword>
<name>A0ABT4VKR5_9HYPH</name>
<evidence type="ECO:0000256" key="10">
    <source>
        <dbReference type="ARBA" id="ARBA00023235"/>
    </source>
</evidence>
<keyword evidence="9" id="KW-0234">DNA repair</keyword>
<dbReference type="RefSeq" id="WP_271088924.1">
    <property type="nucleotide sequence ID" value="NZ_JAPJZH010000004.1"/>
</dbReference>
<sequence>MAGTAPPRPGEFVERDLDWTTRQQGLASDPVRSAWVSANAGSGKTHVLSQRVIRLLLSGCRPSAILCLTYTKAAASEMSNRVFERLAEWTVLNDSELGKRLRHLEGRRPDAERLAFARRLFARALETPGGLKIQTIHAFCEAVLHQFPLEANVAGHFEVMDEAAAARLLDEAREKLSSAVARGDDTDLTAAFNTVLEAGGERGLEDLFGELVRKRQPIRQFLAAAERAGGVEPVLRKALNIGPSETEDDLWPQAWPLPSLSQDDLDAYRAVALGQTAQTPKTKSQELLAAVRETDPCRRFEALLAVFLKQDGNPRNFRNAASAKVRQVFPEIGEKLDAAAMHMMALLDRLKTLRMIDATCAALELARRLDRDYETLKRRSGLLDFEDLVTRTAGLLQRDGAGPWVHYKLDRGIDHILVDEAQDTSPDQWAVIAKLAEEFFAGKSSREDIRTLFAVGDEKQSIYSFQGARPELFHETGRMVGKRAFAAERRFDALNLYLSFRSTGDVLLAVDTVFADEANRKGLSAADEGVAHAAHRARDPGAVDIWEMIGKEAADDHEDWKAPFDATPESSPPAVLARRVAGTIRDWLDSGRTRIDKGEPRKLTAGDILVLVRKRDGFVAALMRELKRRHIPVAGADRLRLVEHIAVEDLMALGRTMLLPGDDLSLCALLKSPLFDFSEDDIFRLAAQRAEGLSVFAHLAELARNGGRWASAHEYLTELMALADRMPVFDFYARILGRDGGRAKFLSRLGTEASDVLDEFLNVALEHETAALPGLQAFLANLEASSPEIKRELEQGRDEVRIMTVHASKGLEAPVVFLVDSGGKPAESTHVPKLRELAVDKTVGPLPPAVLWVPGKAVANTATEALKDAILNASEDEYRRLLYVGMTRAADHLVVCGYHGIRKPNDRHWHRMVAEALEGHAAGRTATYSAAGQEWQGLHFSTVQDERKPVAPEPEPEPDVVSAVPGRLLVPLTAAERLPRPLSPSAVGAVIDEDALSAPAGSPLFDRSQADGRPMERGRIVHRLLQLLPGIAPGTREAAAVRYLQRVIGGWPQQERDRICETVLAILQDARFAPCFAPASQAEVSLMGTLRVAGSDRAVSARLDRVAVTDDRVLIVDYKTNRPPVLRAEDVPNGHLVQMALYCALMRPLYPGRPVEAALLYTEAPALVPLPADRLASALADLEVESPN</sequence>
<evidence type="ECO:0000259" key="17">
    <source>
        <dbReference type="PROSITE" id="PS51217"/>
    </source>
</evidence>
<evidence type="ECO:0000256" key="12">
    <source>
        <dbReference type="ARBA" id="ARBA00034808"/>
    </source>
</evidence>
<keyword evidence="7 15" id="KW-0067">ATP-binding</keyword>
<evidence type="ECO:0000256" key="5">
    <source>
        <dbReference type="ARBA" id="ARBA00022806"/>
    </source>
</evidence>
<dbReference type="Gene3D" id="3.40.50.300">
    <property type="entry name" value="P-loop containing nucleotide triphosphate hydrolases"/>
    <property type="match status" value="4"/>
</dbReference>
<evidence type="ECO:0000256" key="8">
    <source>
        <dbReference type="ARBA" id="ARBA00023125"/>
    </source>
</evidence>
<evidence type="ECO:0000256" key="15">
    <source>
        <dbReference type="PROSITE-ProRule" id="PRU00560"/>
    </source>
</evidence>
<protein>
    <recommendedName>
        <fullName evidence="12">DNA 3'-5' helicase</fullName>
        <ecNumber evidence="12">5.6.2.4</ecNumber>
    </recommendedName>
    <alternativeName>
        <fullName evidence="13">DNA 3'-5' helicase II</fullName>
    </alternativeName>
</protein>
<dbReference type="Pfam" id="PF12705">
    <property type="entry name" value="PDDEXK_1"/>
    <property type="match status" value="1"/>
</dbReference>
<accession>A0ABT4VKR5</accession>
<feature type="binding site" evidence="15">
    <location>
        <begin position="38"/>
        <end position="45"/>
    </location>
    <ligand>
        <name>ATP</name>
        <dbReference type="ChEBI" id="CHEBI:30616"/>
    </ligand>
</feature>
<gene>
    <name evidence="18" type="primary">addA</name>
    <name evidence="18" type="ORF">OOZ53_08110</name>
</gene>
<keyword evidence="1" id="KW-0540">Nuclease</keyword>
<dbReference type="PANTHER" id="PTHR11070">
    <property type="entry name" value="UVRD / RECB / PCRA DNA HELICASE FAMILY MEMBER"/>
    <property type="match status" value="1"/>
</dbReference>
<evidence type="ECO:0000256" key="13">
    <source>
        <dbReference type="ARBA" id="ARBA00034923"/>
    </source>
</evidence>
<feature type="domain" description="UvrD-like helicase C-terminal" evidence="17">
    <location>
        <begin position="520"/>
        <end position="810"/>
    </location>
</feature>
<keyword evidence="2 15" id="KW-0547">Nucleotide-binding</keyword>
<evidence type="ECO:0000256" key="2">
    <source>
        <dbReference type="ARBA" id="ARBA00022741"/>
    </source>
</evidence>
<dbReference type="InterPro" id="IPR000212">
    <property type="entry name" value="DNA_helicase_UvrD/REP"/>
</dbReference>
<dbReference type="Proteomes" id="UP001148313">
    <property type="component" value="Unassembled WGS sequence"/>
</dbReference>
<dbReference type="Pfam" id="PF13361">
    <property type="entry name" value="UvrD_C"/>
    <property type="match status" value="1"/>
</dbReference>
<comment type="caution">
    <text evidence="18">The sequence shown here is derived from an EMBL/GenBank/DDBJ whole genome shotgun (WGS) entry which is preliminary data.</text>
</comment>
<evidence type="ECO:0000256" key="4">
    <source>
        <dbReference type="ARBA" id="ARBA00022801"/>
    </source>
</evidence>
<evidence type="ECO:0000256" key="7">
    <source>
        <dbReference type="ARBA" id="ARBA00022840"/>
    </source>
</evidence>
<evidence type="ECO:0000256" key="14">
    <source>
        <dbReference type="ARBA" id="ARBA00048988"/>
    </source>
</evidence>
<comment type="catalytic activity">
    <reaction evidence="14">
        <text>ATP + H2O = ADP + phosphate + H(+)</text>
        <dbReference type="Rhea" id="RHEA:13065"/>
        <dbReference type="ChEBI" id="CHEBI:15377"/>
        <dbReference type="ChEBI" id="CHEBI:15378"/>
        <dbReference type="ChEBI" id="CHEBI:30616"/>
        <dbReference type="ChEBI" id="CHEBI:43474"/>
        <dbReference type="ChEBI" id="CHEBI:456216"/>
        <dbReference type="EC" id="5.6.2.4"/>
    </reaction>
</comment>
<organism evidence="18 19">
    <name type="scientific">Hoeflea poritis</name>
    <dbReference type="NCBI Taxonomy" id="2993659"/>
    <lineage>
        <taxon>Bacteria</taxon>
        <taxon>Pseudomonadati</taxon>
        <taxon>Pseudomonadota</taxon>
        <taxon>Alphaproteobacteria</taxon>
        <taxon>Hyphomicrobiales</taxon>
        <taxon>Rhizobiaceae</taxon>
        <taxon>Hoeflea</taxon>
    </lineage>
</organism>
<evidence type="ECO:0000256" key="1">
    <source>
        <dbReference type="ARBA" id="ARBA00022722"/>
    </source>
</evidence>
<dbReference type="EC" id="5.6.2.4" evidence="12"/>
<feature type="domain" description="UvrD-like helicase ATP-binding" evidence="16">
    <location>
        <begin position="17"/>
        <end position="503"/>
    </location>
</feature>
<dbReference type="Gene3D" id="3.90.320.10">
    <property type="match status" value="1"/>
</dbReference>
<dbReference type="InterPro" id="IPR038726">
    <property type="entry name" value="PDDEXK_AddAB-type"/>
</dbReference>
<dbReference type="EMBL" id="JAPJZH010000004">
    <property type="protein sequence ID" value="MDA4845308.1"/>
    <property type="molecule type" value="Genomic_DNA"/>
</dbReference>
<evidence type="ECO:0000256" key="3">
    <source>
        <dbReference type="ARBA" id="ARBA00022763"/>
    </source>
</evidence>
<evidence type="ECO:0000256" key="6">
    <source>
        <dbReference type="ARBA" id="ARBA00022839"/>
    </source>
</evidence>
<proteinExistence type="predicted"/>
<dbReference type="InterPro" id="IPR014016">
    <property type="entry name" value="UvrD-like_ATP-bd"/>
</dbReference>
<reference evidence="18" key="1">
    <citation type="submission" date="2022-11" db="EMBL/GenBank/DDBJ databases">
        <title>Hoeflea poritis sp. nov., isolated from scleractinian coral Porites lutea.</title>
        <authorList>
            <person name="Zhang G."/>
            <person name="Wei Q."/>
            <person name="Cai L."/>
        </authorList>
    </citation>
    <scope>NUCLEOTIDE SEQUENCE</scope>
    <source>
        <strain evidence="18">E7-10</strain>
    </source>
</reference>
<keyword evidence="6" id="KW-0269">Exonuclease</keyword>
<dbReference type="PANTHER" id="PTHR11070:SF2">
    <property type="entry name" value="ATP-DEPENDENT DNA HELICASE SRS2"/>
    <property type="match status" value="1"/>
</dbReference>
<evidence type="ECO:0000259" key="16">
    <source>
        <dbReference type="PROSITE" id="PS51198"/>
    </source>
</evidence>
<keyword evidence="3" id="KW-0227">DNA damage</keyword>
<evidence type="ECO:0000313" key="19">
    <source>
        <dbReference type="Proteomes" id="UP001148313"/>
    </source>
</evidence>
<dbReference type="Gene3D" id="1.10.486.10">
    <property type="entry name" value="PCRA, domain 4"/>
    <property type="match status" value="1"/>
</dbReference>
<comment type="catalytic activity">
    <reaction evidence="11">
        <text>Couples ATP hydrolysis with the unwinding of duplex DNA by translocating in the 3'-5' direction.</text>
        <dbReference type="EC" id="5.6.2.4"/>
    </reaction>
</comment>
<dbReference type="GO" id="GO:0004386">
    <property type="term" value="F:helicase activity"/>
    <property type="evidence" value="ECO:0007669"/>
    <property type="project" value="UniProtKB-KW"/>
</dbReference>
<keyword evidence="5 15" id="KW-0347">Helicase</keyword>
<evidence type="ECO:0000256" key="9">
    <source>
        <dbReference type="ARBA" id="ARBA00023204"/>
    </source>
</evidence>
<dbReference type="Pfam" id="PF00580">
    <property type="entry name" value="UvrD-helicase"/>
    <property type="match status" value="1"/>
</dbReference>
<dbReference type="InterPro" id="IPR011604">
    <property type="entry name" value="PDDEXK-like_dom_sf"/>
</dbReference>
<keyword evidence="10" id="KW-0413">Isomerase</keyword>